<evidence type="ECO:0000313" key="3">
    <source>
        <dbReference type="RefSeq" id="XP_038979945.1"/>
    </source>
</evidence>
<dbReference type="RefSeq" id="XP_038979945.1">
    <property type="nucleotide sequence ID" value="XM_039124017.1"/>
</dbReference>
<protein>
    <submittedName>
        <fullName evidence="3">Auxin-responsive protein SAUR32-like</fullName>
    </submittedName>
</protein>
<dbReference type="AlphaFoldDB" id="A0A8B9A036"/>
<name>A0A8B9A036_PHODC</name>
<keyword evidence="2" id="KW-1185">Reference proteome</keyword>
<evidence type="ECO:0000256" key="1">
    <source>
        <dbReference type="ARBA" id="ARBA00006974"/>
    </source>
</evidence>
<dbReference type="PANTHER" id="PTHR31374">
    <property type="entry name" value="AUXIN-INDUCED PROTEIN-LIKE-RELATED"/>
    <property type="match status" value="1"/>
</dbReference>
<reference evidence="2" key="1">
    <citation type="journal article" date="2019" name="Nat. Commun.">
        <title>Genome-wide association mapping of date palm fruit traits.</title>
        <authorList>
            <person name="Hazzouri K.M."/>
            <person name="Gros-Balthazard M."/>
            <person name="Flowers J.M."/>
            <person name="Copetti D."/>
            <person name="Lemansour A."/>
            <person name="Lebrun M."/>
            <person name="Masmoudi K."/>
            <person name="Ferrand S."/>
            <person name="Dhar M.I."/>
            <person name="Fresquez Z.A."/>
            <person name="Rosas U."/>
            <person name="Zhang J."/>
            <person name="Talag J."/>
            <person name="Lee S."/>
            <person name="Kudrna D."/>
            <person name="Powell R.F."/>
            <person name="Leitch I.J."/>
            <person name="Krueger R.R."/>
            <person name="Wing R.A."/>
            <person name="Amiri K.M.A."/>
            <person name="Purugganan M.D."/>
        </authorList>
    </citation>
    <scope>NUCLEOTIDE SEQUENCE [LARGE SCALE GENOMIC DNA]</scope>
    <source>
        <strain evidence="2">cv. Khalas</strain>
    </source>
</reference>
<dbReference type="GeneID" id="120110071"/>
<accession>A0A8B9A036</accession>
<dbReference type="OrthoDB" id="1026046at2759"/>
<comment type="similarity">
    <text evidence="1">Belongs to the ARG7 family.</text>
</comment>
<dbReference type="InterPro" id="IPR003676">
    <property type="entry name" value="SAUR_fam"/>
</dbReference>
<sequence>MGSEKGASRKPPKGFVGVKVGIEGEEEQQRFMVPVEYLKHPLFVGLLNEAEREYGFDHPGAVTIPCRVDRFRYVQGIIDRDSSAGRRAQHRQHRGLAYFAGCFRA</sequence>
<dbReference type="Proteomes" id="UP000228380">
    <property type="component" value="Chromosome 3"/>
</dbReference>
<dbReference type="PANTHER" id="PTHR31374:SF29">
    <property type="entry name" value="SAUR-LIKE AUXIN-RESPONSIVE PROTEIN FAMILY"/>
    <property type="match status" value="1"/>
</dbReference>
<evidence type="ECO:0000313" key="2">
    <source>
        <dbReference type="Proteomes" id="UP000228380"/>
    </source>
</evidence>
<proteinExistence type="inferred from homology"/>
<dbReference type="GO" id="GO:0009733">
    <property type="term" value="P:response to auxin"/>
    <property type="evidence" value="ECO:0007669"/>
    <property type="project" value="InterPro"/>
</dbReference>
<organism evidence="2 3">
    <name type="scientific">Phoenix dactylifera</name>
    <name type="common">Date palm</name>
    <dbReference type="NCBI Taxonomy" id="42345"/>
    <lineage>
        <taxon>Eukaryota</taxon>
        <taxon>Viridiplantae</taxon>
        <taxon>Streptophyta</taxon>
        <taxon>Embryophyta</taxon>
        <taxon>Tracheophyta</taxon>
        <taxon>Spermatophyta</taxon>
        <taxon>Magnoliopsida</taxon>
        <taxon>Liliopsida</taxon>
        <taxon>Arecaceae</taxon>
        <taxon>Coryphoideae</taxon>
        <taxon>Phoeniceae</taxon>
        <taxon>Phoenix</taxon>
    </lineage>
</organism>
<dbReference type="Pfam" id="PF02519">
    <property type="entry name" value="Auxin_inducible"/>
    <property type="match status" value="1"/>
</dbReference>
<gene>
    <name evidence="3" type="primary">LOC120110071</name>
</gene>
<reference evidence="3" key="2">
    <citation type="submission" date="2025-08" db="UniProtKB">
        <authorList>
            <consortium name="RefSeq"/>
        </authorList>
    </citation>
    <scope>IDENTIFICATION</scope>
    <source>
        <tissue evidence="3">Young leaves</tissue>
    </source>
</reference>
<dbReference type="KEGG" id="pda:120110071"/>